<proteinExistence type="inferred from homology"/>
<keyword evidence="4" id="KW-0808">Transferase</keyword>
<dbReference type="OrthoDB" id="419694at2759"/>
<comment type="similarity">
    <text evidence="2">Belongs to the KptA/TPT1 family.</text>
</comment>
<dbReference type="InterPro" id="IPR042081">
    <property type="entry name" value="RNA_2'-PTrans_C"/>
</dbReference>
<protein>
    <recommendedName>
        <fullName evidence="3">2'-phosphotransferase</fullName>
        <ecNumber evidence="3">2.7.1.160</ecNumber>
    </recommendedName>
</protein>
<dbReference type="InterPro" id="IPR042080">
    <property type="entry name" value="RNA_2'-PTrans_N"/>
</dbReference>
<dbReference type="RefSeq" id="XP_043049821.1">
    <property type="nucleotide sequence ID" value="XM_043195648.1"/>
</dbReference>
<evidence type="ECO:0000256" key="6">
    <source>
        <dbReference type="ARBA" id="ARBA00047949"/>
    </source>
</evidence>
<dbReference type="PANTHER" id="PTHR12684:SF2">
    <property type="entry name" value="TRNA 2'-PHOSPHOTRANSFERASE 1"/>
    <property type="match status" value="1"/>
</dbReference>
<dbReference type="Gene3D" id="1.10.10.970">
    <property type="entry name" value="RNA 2'-phosphotransferase, Tpt1/KptA family, N-terminal domain"/>
    <property type="match status" value="1"/>
</dbReference>
<evidence type="ECO:0000256" key="2">
    <source>
        <dbReference type="ARBA" id="ARBA00009836"/>
    </source>
</evidence>
<keyword evidence="5" id="KW-0520">NAD</keyword>
<evidence type="ECO:0000313" key="8">
    <source>
        <dbReference type="Proteomes" id="UP000790833"/>
    </source>
</evidence>
<dbReference type="GO" id="GO:0006388">
    <property type="term" value="P:tRNA splicing, via endonucleolytic cleavage and ligation"/>
    <property type="evidence" value="ECO:0007669"/>
    <property type="project" value="TreeGrafter"/>
</dbReference>
<dbReference type="SUPFAM" id="SSF56399">
    <property type="entry name" value="ADP-ribosylation"/>
    <property type="match status" value="1"/>
</dbReference>
<dbReference type="Pfam" id="PF01885">
    <property type="entry name" value="PTS_2-RNA"/>
    <property type="match status" value="1"/>
</dbReference>
<gene>
    <name evidence="7" type="ORF">KQ657_005001</name>
</gene>
<organism evidence="7 8">
    <name type="scientific">Scheffersomyces spartinae</name>
    <dbReference type="NCBI Taxonomy" id="45513"/>
    <lineage>
        <taxon>Eukaryota</taxon>
        <taxon>Fungi</taxon>
        <taxon>Dikarya</taxon>
        <taxon>Ascomycota</taxon>
        <taxon>Saccharomycotina</taxon>
        <taxon>Pichiomycetes</taxon>
        <taxon>Debaryomycetaceae</taxon>
        <taxon>Scheffersomyces</taxon>
    </lineage>
</organism>
<evidence type="ECO:0000256" key="4">
    <source>
        <dbReference type="ARBA" id="ARBA00022679"/>
    </source>
</evidence>
<comment type="function">
    <text evidence="1">Catalyzes the last step of tRNA splicing, the transfer of the splice junction 2'-phosphate from ligated tRNA to NAD to produce ADP-ribose 1''-2'' cyclic phosphate.</text>
</comment>
<dbReference type="AlphaFoldDB" id="A0A9P7VBG4"/>
<dbReference type="PANTHER" id="PTHR12684">
    <property type="entry name" value="PUTATIVE PHOSPHOTRANSFERASE"/>
    <property type="match status" value="1"/>
</dbReference>
<dbReference type="Gene3D" id="3.20.170.30">
    <property type="match status" value="1"/>
</dbReference>
<reference evidence="7" key="1">
    <citation type="submission" date="2021-03" db="EMBL/GenBank/DDBJ databases">
        <authorList>
            <person name="Palmer J.M."/>
        </authorList>
    </citation>
    <scope>NUCLEOTIDE SEQUENCE</scope>
    <source>
        <strain evidence="7">ARV_011</strain>
    </source>
</reference>
<evidence type="ECO:0000256" key="1">
    <source>
        <dbReference type="ARBA" id="ARBA00003343"/>
    </source>
</evidence>
<comment type="caution">
    <text evidence="7">The sequence shown here is derived from an EMBL/GenBank/DDBJ whole genome shotgun (WGS) entry which is preliminary data.</text>
</comment>
<sequence>MSDKRDVLISKQLSGILRHKATALNIAIDSKGYVLVDDLLKHGRLRSFKTTFEDIERIVKENAKQRFTMEKRDGDGLYYICANQGHSITTVGDQELEFLTPETFPSKEVFHKTTFNTLDAIFASGGLSKMKRNHIHFKEAGNNSVAGVKEYSNTVIYVDVQKAMSDGIEFYRSKNDVILSKGVGETGILPTEYFTRIIDLKRNQEIPFRNRIK</sequence>
<keyword evidence="8" id="KW-1185">Reference proteome</keyword>
<dbReference type="GeneID" id="66118375"/>
<dbReference type="EMBL" id="JAHMUF010000008">
    <property type="protein sequence ID" value="KAG7194274.1"/>
    <property type="molecule type" value="Genomic_DNA"/>
</dbReference>
<dbReference type="EC" id="2.7.1.160" evidence="3"/>
<accession>A0A9P7VBG4</accession>
<dbReference type="InterPro" id="IPR002745">
    <property type="entry name" value="Ptrans_KptA/Tpt1"/>
</dbReference>
<dbReference type="Proteomes" id="UP000790833">
    <property type="component" value="Unassembled WGS sequence"/>
</dbReference>
<comment type="catalytic activity">
    <reaction evidence="6">
        <text>2'-phospho-[ligated tRNA] + NAD(+) = mature tRNA + ADP-alpha-D-ribose 1'',2''-cyclic phosphate + nicotinamide</text>
        <dbReference type="Rhea" id="RHEA:23324"/>
        <dbReference type="Rhea" id="RHEA-COMP:11106"/>
        <dbReference type="Rhea" id="RHEA-COMP:11107"/>
        <dbReference type="ChEBI" id="CHEBI:17154"/>
        <dbReference type="ChEBI" id="CHEBI:57540"/>
        <dbReference type="ChEBI" id="CHEBI:76596"/>
        <dbReference type="ChEBI" id="CHEBI:82883"/>
        <dbReference type="ChEBI" id="CHEBI:85027"/>
        <dbReference type="EC" id="2.7.1.160"/>
    </reaction>
</comment>
<name>A0A9P7VBG4_9ASCO</name>
<evidence type="ECO:0000313" key="7">
    <source>
        <dbReference type="EMBL" id="KAG7194274.1"/>
    </source>
</evidence>
<evidence type="ECO:0000256" key="5">
    <source>
        <dbReference type="ARBA" id="ARBA00023027"/>
    </source>
</evidence>
<dbReference type="GO" id="GO:0000215">
    <property type="term" value="F:tRNA 2'-phosphotransferase activity"/>
    <property type="evidence" value="ECO:0007669"/>
    <property type="project" value="UniProtKB-EC"/>
</dbReference>
<evidence type="ECO:0000256" key="3">
    <source>
        <dbReference type="ARBA" id="ARBA00012007"/>
    </source>
</evidence>